<evidence type="ECO:0000256" key="2">
    <source>
        <dbReference type="ARBA" id="ARBA00010157"/>
    </source>
</evidence>
<dbReference type="RefSeq" id="WP_063979563.1">
    <property type="nucleotide sequence ID" value="NZ_BCSX01000005.1"/>
</dbReference>
<evidence type="ECO:0000256" key="5">
    <source>
        <dbReference type="ARBA" id="ARBA00022989"/>
    </source>
</evidence>
<feature type="transmembrane region" description="Helical" evidence="8">
    <location>
        <begin position="281"/>
        <end position="302"/>
    </location>
</feature>
<name>A0A100VUV0_9MYCO</name>
<reference evidence="11" key="2">
    <citation type="submission" date="2016-02" db="EMBL/GenBank/DDBJ databases">
        <title>Draft genome sequence of five rapidly growing Mycobacterium species.</title>
        <authorList>
            <person name="Katahira K."/>
            <person name="Gotou Y."/>
            <person name="Iida K."/>
            <person name="Ogura Y."/>
            <person name="Hayashi T."/>
        </authorList>
    </citation>
    <scope>NUCLEOTIDE SEQUENCE [LARGE SCALE GENOMIC DNA]</scope>
    <source>
        <strain evidence="11">JCM15654</strain>
    </source>
</reference>
<sequence length="768" mass="81104">MTRVTRLAMAAPRRVIAVALLVMLGCAVFGIPVAKHLSGGGFRDPGSESSWASAVLADTFHQPDMQFLVTVSDPQGIDSARARAVGTDITARLKESPYVAYVQSPWNTTPQNAAQFTSTDGRSGLIVAGLSGGETNAPTYAKELSDQLAHDRDGVVVRAGGSATVYAQINEQTESDLALMESIAIPLSFLVLVWVFGGLVAAVLPVAVGAMAIFGAMAVLRAITFVTDVSIFALNLAVAMGLALAIDYTLLILSRYRDELADGHSRDDALLRTMSAAGRTVLFSALIVGLSMLPMALFPMYFLKSFAYAGVAVVAFAACAALVVTPAAIALLGARLDALDVRRLVRRVLRRPDPVRPPVERMFWYRSTKAIIRRAIPVGLVVTALLLALGAPFLGVRWGFPDDRVLPTSTTARQVGDQLRTDFATDSANNITVVIPHVTGVGPTELSRYAGALSTVPEVSWVQSSVGMFKGGHQVGPGAEGATADGTTYLTVASTAPLFSDASTTQLDRLHAVPGPDGRGALLTGTAQINRDIVAAVTSGLPKVLALIAVTSFVLLFLLTGSVVLPLKTLVLNVLSLTAAFGALVWIFQDGHLGAMGTTATGTLAANMPVLLFCITFGLSMDYEVFLISRIREYWLASGHADQGQALESARVRTDEAVAKGLAHTGRVITAAAVIMSISFAALMAAQVSFMRMFGVGLTIAVLMDATLVRLILVPAFMHVMGGVNWWAPGPLVWLHKRIGISEEGSGHPMTGRHRAPDSDRPAEPVQA</sequence>
<dbReference type="PROSITE" id="PS51257">
    <property type="entry name" value="PROKAR_LIPOPROTEIN"/>
    <property type="match status" value="1"/>
</dbReference>
<dbReference type="PANTHER" id="PTHR33406">
    <property type="entry name" value="MEMBRANE PROTEIN MJ1562-RELATED"/>
    <property type="match status" value="1"/>
</dbReference>
<keyword evidence="5 8" id="KW-1133">Transmembrane helix</keyword>
<comment type="subcellular location">
    <subcellularLocation>
        <location evidence="1">Cell membrane</location>
        <topology evidence="1">Multi-pass membrane protein</topology>
    </subcellularLocation>
</comment>
<feature type="region of interest" description="Disordered" evidence="7">
    <location>
        <begin position="745"/>
        <end position="768"/>
    </location>
</feature>
<feature type="transmembrane region" description="Helical" evidence="8">
    <location>
        <begin position="570"/>
        <end position="588"/>
    </location>
</feature>
<evidence type="ECO:0000256" key="8">
    <source>
        <dbReference type="SAM" id="Phobius"/>
    </source>
</evidence>
<feature type="compositionally biased region" description="Basic and acidic residues" evidence="7">
    <location>
        <begin position="755"/>
        <end position="768"/>
    </location>
</feature>
<keyword evidence="3" id="KW-1003">Cell membrane</keyword>
<dbReference type="Pfam" id="PF03176">
    <property type="entry name" value="MMPL"/>
    <property type="match status" value="2"/>
</dbReference>
<evidence type="ECO:0000313" key="11">
    <source>
        <dbReference type="Proteomes" id="UP000069620"/>
    </source>
</evidence>
<accession>A0A100VUV0</accession>
<dbReference type="EMBL" id="BCSX01000005">
    <property type="protein sequence ID" value="GAS86323.1"/>
    <property type="molecule type" value="Genomic_DNA"/>
</dbReference>
<dbReference type="GO" id="GO:0005886">
    <property type="term" value="C:plasma membrane"/>
    <property type="evidence" value="ECO:0007669"/>
    <property type="project" value="UniProtKB-SubCell"/>
</dbReference>
<feature type="transmembrane region" description="Helical" evidence="8">
    <location>
        <begin position="608"/>
        <end position="628"/>
    </location>
</feature>
<dbReference type="AlphaFoldDB" id="A0A100VUV0"/>
<feature type="transmembrane region" description="Helical" evidence="8">
    <location>
        <begin position="544"/>
        <end position="565"/>
    </location>
</feature>
<evidence type="ECO:0000256" key="3">
    <source>
        <dbReference type="ARBA" id="ARBA00022475"/>
    </source>
</evidence>
<dbReference type="OrthoDB" id="7051771at2"/>
<feature type="transmembrane region" description="Helical" evidence="8">
    <location>
        <begin position="229"/>
        <end position="253"/>
    </location>
</feature>
<feature type="transmembrane region" description="Helical" evidence="8">
    <location>
        <begin position="668"/>
        <end position="688"/>
    </location>
</feature>
<evidence type="ECO:0000256" key="7">
    <source>
        <dbReference type="SAM" id="MobiDB-lite"/>
    </source>
</evidence>
<comment type="caution">
    <text evidence="10">The sequence shown here is derived from an EMBL/GenBank/DDBJ whole genome shotgun (WGS) entry which is preliminary data.</text>
</comment>
<keyword evidence="6 8" id="KW-0472">Membrane</keyword>
<dbReference type="Proteomes" id="UP000069620">
    <property type="component" value="Unassembled WGS sequence"/>
</dbReference>
<evidence type="ECO:0000256" key="4">
    <source>
        <dbReference type="ARBA" id="ARBA00022692"/>
    </source>
</evidence>
<protein>
    <submittedName>
        <fullName evidence="10">MMPL domain-containing protein</fullName>
    </submittedName>
</protein>
<dbReference type="InterPro" id="IPR050545">
    <property type="entry name" value="Mycobact_MmpL"/>
</dbReference>
<evidence type="ECO:0000256" key="1">
    <source>
        <dbReference type="ARBA" id="ARBA00004651"/>
    </source>
</evidence>
<dbReference type="InterPro" id="IPR000731">
    <property type="entry name" value="SSD"/>
</dbReference>
<evidence type="ECO:0000256" key="6">
    <source>
        <dbReference type="ARBA" id="ARBA00023136"/>
    </source>
</evidence>
<evidence type="ECO:0000259" key="9">
    <source>
        <dbReference type="PROSITE" id="PS50156"/>
    </source>
</evidence>
<dbReference type="PROSITE" id="PS50156">
    <property type="entry name" value="SSD"/>
    <property type="match status" value="1"/>
</dbReference>
<evidence type="ECO:0000313" key="10">
    <source>
        <dbReference type="EMBL" id="GAS86323.1"/>
    </source>
</evidence>
<gene>
    <name evidence="10" type="ORF">RMCB_0419</name>
</gene>
<organism evidence="10 11">
    <name type="scientific">Mycolicibacterium brisbanense</name>
    <dbReference type="NCBI Taxonomy" id="146020"/>
    <lineage>
        <taxon>Bacteria</taxon>
        <taxon>Bacillati</taxon>
        <taxon>Actinomycetota</taxon>
        <taxon>Actinomycetes</taxon>
        <taxon>Mycobacteriales</taxon>
        <taxon>Mycobacteriaceae</taxon>
        <taxon>Mycolicibacterium</taxon>
    </lineage>
</organism>
<feature type="domain" description="SSD" evidence="9">
    <location>
        <begin position="200"/>
        <end position="331"/>
    </location>
</feature>
<dbReference type="InterPro" id="IPR004869">
    <property type="entry name" value="MMPL_dom"/>
</dbReference>
<reference evidence="11" key="1">
    <citation type="journal article" date="2016" name="Genome Announc.">
        <title>Draft Genome Sequences of Five Rapidly Growing Mycobacterium Species, M. thermoresistibile, M. fortuitum subsp. acetamidolyticum, M. canariasense, M. brisbanense, and M. novocastrense.</title>
        <authorList>
            <person name="Katahira K."/>
            <person name="Ogura Y."/>
            <person name="Gotoh Y."/>
            <person name="Hayashi T."/>
        </authorList>
    </citation>
    <scope>NUCLEOTIDE SEQUENCE [LARGE SCALE GENOMIC DNA]</scope>
    <source>
        <strain evidence="11">JCM15654</strain>
    </source>
</reference>
<dbReference type="SUPFAM" id="SSF82866">
    <property type="entry name" value="Multidrug efflux transporter AcrB transmembrane domain"/>
    <property type="match status" value="2"/>
</dbReference>
<keyword evidence="4 8" id="KW-0812">Transmembrane</keyword>
<dbReference type="PANTHER" id="PTHR33406:SF11">
    <property type="entry name" value="MEMBRANE PROTEIN SCO6666-RELATED"/>
    <property type="match status" value="1"/>
</dbReference>
<comment type="similarity">
    <text evidence="2">Belongs to the resistance-nodulation-cell division (RND) (TC 2.A.6) family. MmpL subfamily.</text>
</comment>
<dbReference type="Gene3D" id="1.20.1640.10">
    <property type="entry name" value="Multidrug efflux transporter AcrB transmembrane domain"/>
    <property type="match status" value="2"/>
</dbReference>
<feature type="transmembrane region" description="Helical" evidence="8">
    <location>
        <begin position="371"/>
        <end position="394"/>
    </location>
</feature>
<feature type="transmembrane region" description="Helical" evidence="8">
    <location>
        <begin position="308"/>
        <end position="334"/>
    </location>
</feature>
<keyword evidence="11" id="KW-1185">Reference proteome</keyword>
<dbReference type="STRING" id="146020.RMCB_0419"/>
<proteinExistence type="inferred from homology"/>